<dbReference type="Pfam" id="PF13489">
    <property type="entry name" value="Methyltransf_23"/>
    <property type="match status" value="1"/>
</dbReference>
<dbReference type="Gene3D" id="3.40.50.150">
    <property type="entry name" value="Vaccinia Virus protein VP39"/>
    <property type="match status" value="1"/>
</dbReference>
<dbReference type="PATRIC" id="fig|1197174.4.peg.2881"/>
<keyword evidence="2" id="KW-1185">Reference proteome</keyword>
<gene>
    <name evidence="1" type="ORF">AEST_29490</name>
</gene>
<evidence type="ECO:0000313" key="1">
    <source>
        <dbReference type="EMBL" id="EJI84115.1"/>
    </source>
</evidence>
<dbReference type="EMBL" id="ALAB01000039">
    <property type="protein sequence ID" value="EJI84115.1"/>
    <property type="molecule type" value="Genomic_DNA"/>
</dbReference>
<dbReference type="RefSeq" id="WP_008609962.1">
    <property type="nucleotide sequence ID" value="NZ_ALAB01000039.1"/>
</dbReference>
<organism evidence="1 2">
    <name type="scientific">Alishewanella aestuarii B11</name>
    <dbReference type="NCBI Taxonomy" id="1197174"/>
    <lineage>
        <taxon>Bacteria</taxon>
        <taxon>Pseudomonadati</taxon>
        <taxon>Pseudomonadota</taxon>
        <taxon>Gammaproteobacteria</taxon>
        <taxon>Alteromonadales</taxon>
        <taxon>Alteromonadaceae</taxon>
        <taxon>Alishewanella</taxon>
    </lineage>
</organism>
<comment type="caution">
    <text evidence="1">The sequence shown here is derived from an EMBL/GenBank/DDBJ whole genome shotgun (WGS) entry which is preliminary data.</text>
</comment>
<evidence type="ECO:0000313" key="2">
    <source>
        <dbReference type="Proteomes" id="UP000012043"/>
    </source>
</evidence>
<sequence>MSDQAKFTEQRHALGFIEAMPKPSEAQLQAHYNAKYYQVPEGSYHSTYTEQELQYFHNIASVAHQVAKQNNLPRSLLDLGCGEGFFVNAFETFGWELACCDYSDFGISKHNPHLLPYFQQGSIEQSLTNYKGRTFGLINLQNVLEHVLDPFQTMAILKPLLSANSALRIKVPNDYSDFQLALQQQGYTDNTWFAPPEHLSYFNHENLISFISACGYRLLSLQTNFPIEVFLTNSHSNYWQDRSLGKQAHFSRIFCENFLIGKNIDNYIRYAEASAALGFGRELIAYVTPE</sequence>
<accession>J1Y8P1</accession>
<dbReference type="SUPFAM" id="SSF53335">
    <property type="entry name" value="S-adenosyl-L-methionine-dependent methyltransferases"/>
    <property type="match status" value="1"/>
</dbReference>
<name>J1Y8P1_9ALTE</name>
<proteinExistence type="predicted"/>
<reference evidence="1 2" key="1">
    <citation type="journal article" date="2012" name="J. Bacteriol.">
        <title>Genome Sequence of Pectin-Degrading Alishewanella aestuarii Strain B11T, Isolated from Tidal Flat Sediment.</title>
        <authorList>
            <person name="Jung J."/>
            <person name="Choi S."/>
            <person name="Chun J."/>
            <person name="Park W."/>
        </authorList>
    </citation>
    <scope>NUCLEOTIDE SEQUENCE [LARGE SCALE GENOMIC DNA]</scope>
    <source>
        <strain evidence="1 2">B11</strain>
    </source>
</reference>
<dbReference type="Proteomes" id="UP000012043">
    <property type="component" value="Unassembled WGS sequence"/>
</dbReference>
<protein>
    <submittedName>
        <fullName evidence="1">Uncharacterized protein</fullName>
    </submittedName>
</protein>
<dbReference type="AlphaFoldDB" id="J1Y8P1"/>
<dbReference type="InterPro" id="IPR029063">
    <property type="entry name" value="SAM-dependent_MTases_sf"/>
</dbReference>